<dbReference type="InterPro" id="IPR001633">
    <property type="entry name" value="EAL_dom"/>
</dbReference>
<organism evidence="4 5">
    <name type="scientific">Piscinibacter terrae</name>
    <dbReference type="NCBI Taxonomy" id="2496871"/>
    <lineage>
        <taxon>Bacteria</taxon>
        <taxon>Pseudomonadati</taxon>
        <taxon>Pseudomonadota</taxon>
        <taxon>Betaproteobacteria</taxon>
        <taxon>Burkholderiales</taxon>
        <taxon>Sphaerotilaceae</taxon>
        <taxon>Piscinibacter</taxon>
    </lineage>
</organism>
<dbReference type="NCBIfam" id="TIGR00229">
    <property type="entry name" value="sensory_box"/>
    <property type="match status" value="2"/>
</dbReference>
<dbReference type="CDD" id="cd01949">
    <property type="entry name" value="GGDEF"/>
    <property type="match status" value="1"/>
</dbReference>
<dbReference type="InterPro" id="IPR029787">
    <property type="entry name" value="Nucleotide_cyclase"/>
</dbReference>
<dbReference type="Gene3D" id="3.30.450.20">
    <property type="entry name" value="PAS domain"/>
    <property type="match status" value="2"/>
</dbReference>
<comment type="caution">
    <text evidence="4">The sequence shown here is derived from an EMBL/GenBank/DDBJ whole genome shotgun (WGS) entry which is preliminary data.</text>
</comment>
<dbReference type="PANTHER" id="PTHR44757:SF2">
    <property type="entry name" value="BIOFILM ARCHITECTURE MAINTENANCE PROTEIN MBAA"/>
    <property type="match status" value="1"/>
</dbReference>
<sequence length="694" mass="76368">MNAPEPVPGDASASNALLRLISDNVPAAIAYYDASTWQCLFANNRYAQTFGWTTENIVGHTFADVIGEAAARQIDPQVQQVLKQRASVTYERQLDAADGMHRLEVNLLPHLGEQGEVIGCFVLISDITKFRRTEAALRESEERLAKFMQASCEGIVFHKDGFITDANPPALSLVGYELHELLGRKTLEFIAPDHVAKVASVIASGQETAYESVLINKHGQRLPVEFIVRTMMHHGERVRMTIIRDLRDRHAAQARIHHLAHHDTLTGLPNRSAFMEYLEHLLVAARDGGSQLAVLFIDLDHFKRVNDSLGHLVGDTLLRTAASRITGNLRTTDVVSRFGGDEFMVLLTHVAHRNDVTEVAQKLLLAIEAPLHAEGRPLSVTASVGIAMFPNDGLTAEELIKHADTAMYLAKARGRAQFRFFDPAMASSAYAAMVMEGELGQGLERGEFELYFQPQVSARDGSVVGAEALIRWHHPARGLLLPGEFIPVAEQQRLMLAIGQWVLREAARCAARWHAMGLNVAPIAVNLSSMQFQAPFFAETVAQVLREEGVDGRLIELELTERMLMDDLPEVSGKLKQLSALGIRVSVDDFGTGYSSLGHLKELPIDKMKIDASFVKDLPGDRGSTAITRAIIQMASSLGITAIAEGVETESQRSFLALNGCDELQGDLISKPLSVKDFEVWVRDRRAAPHLLNA</sequence>
<keyword evidence="5" id="KW-1185">Reference proteome</keyword>
<dbReference type="SMART" id="SM00091">
    <property type="entry name" value="PAS"/>
    <property type="match status" value="2"/>
</dbReference>
<dbReference type="AlphaFoldDB" id="A0A3N7HW65"/>
<evidence type="ECO:0000313" key="5">
    <source>
        <dbReference type="Proteomes" id="UP000267464"/>
    </source>
</evidence>
<dbReference type="PROSITE" id="PS50112">
    <property type="entry name" value="PAS"/>
    <property type="match status" value="2"/>
</dbReference>
<dbReference type="InterPro" id="IPR035965">
    <property type="entry name" value="PAS-like_dom_sf"/>
</dbReference>
<dbReference type="InterPro" id="IPR035919">
    <property type="entry name" value="EAL_sf"/>
</dbReference>
<feature type="domain" description="EAL" evidence="2">
    <location>
        <begin position="432"/>
        <end position="686"/>
    </location>
</feature>
<dbReference type="Proteomes" id="UP000267464">
    <property type="component" value="Unassembled WGS sequence"/>
</dbReference>
<dbReference type="Pfam" id="PF00990">
    <property type="entry name" value="GGDEF"/>
    <property type="match status" value="1"/>
</dbReference>
<dbReference type="PROSITE" id="PS50887">
    <property type="entry name" value="GGDEF"/>
    <property type="match status" value="1"/>
</dbReference>
<dbReference type="InterPro" id="IPR013656">
    <property type="entry name" value="PAS_4"/>
</dbReference>
<dbReference type="Gene3D" id="3.30.70.270">
    <property type="match status" value="1"/>
</dbReference>
<dbReference type="Pfam" id="PF13426">
    <property type="entry name" value="PAS_9"/>
    <property type="match status" value="1"/>
</dbReference>
<gene>
    <name evidence="4" type="ORF">DZC73_06370</name>
</gene>
<dbReference type="InterPro" id="IPR000014">
    <property type="entry name" value="PAS"/>
</dbReference>
<dbReference type="PROSITE" id="PS50883">
    <property type="entry name" value="EAL"/>
    <property type="match status" value="1"/>
</dbReference>
<dbReference type="SMART" id="SM00267">
    <property type="entry name" value="GGDEF"/>
    <property type="match status" value="1"/>
</dbReference>
<dbReference type="SUPFAM" id="SSF55785">
    <property type="entry name" value="PYP-like sensor domain (PAS domain)"/>
    <property type="match status" value="2"/>
</dbReference>
<reference evidence="4 5" key="2">
    <citation type="submission" date="2018-12" db="EMBL/GenBank/DDBJ databases">
        <title>Rhizobacter gummiphilus sp. nov., a rubber-degrading bacterium isolated from the soil of a botanical garden in Japan.</title>
        <authorList>
            <person name="Shunsuke S.S."/>
        </authorList>
    </citation>
    <scope>NUCLEOTIDE SEQUENCE [LARGE SCALE GENOMIC DNA]</scope>
    <source>
        <strain evidence="4 5">S-16</strain>
    </source>
</reference>
<reference evidence="4 5" key="1">
    <citation type="submission" date="2018-08" db="EMBL/GenBank/DDBJ databases">
        <authorList>
            <person name="Khan S.A."/>
            <person name="Jeon C.O."/>
            <person name="Chun B.H."/>
            <person name="Jeong S.E."/>
        </authorList>
    </citation>
    <scope>NUCLEOTIDE SEQUENCE [LARGE SCALE GENOMIC DNA]</scope>
    <source>
        <strain evidence="4 5">S-16</strain>
    </source>
</reference>
<dbReference type="Pfam" id="PF08448">
    <property type="entry name" value="PAS_4"/>
    <property type="match status" value="1"/>
</dbReference>
<dbReference type="SUPFAM" id="SSF141868">
    <property type="entry name" value="EAL domain-like"/>
    <property type="match status" value="1"/>
</dbReference>
<dbReference type="Pfam" id="PF00563">
    <property type="entry name" value="EAL"/>
    <property type="match status" value="1"/>
</dbReference>
<dbReference type="GO" id="GO:0003824">
    <property type="term" value="F:catalytic activity"/>
    <property type="evidence" value="ECO:0007669"/>
    <property type="project" value="UniProtKB-ARBA"/>
</dbReference>
<dbReference type="SMART" id="SM00052">
    <property type="entry name" value="EAL"/>
    <property type="match status" value="1"/>
</dbReference>
<dbReference type="InterPro" id="IPR043128">
    <property type="entry name" value="Rev_trsase/Diguanyl_cyclase"/>
</dbReference>
<dbReference type="RefSeq" id="WP_124539310.1">
    <property type="nucleotide sequence ID" value="NZ_QUSW01000001.1"/>
</dbReference>
<evidence type="ECO:0000259" key="1">
    <source>
        <dbReference type="PROSITE" id="PS50112"/>
    </source>
</evidence>
<dbReference type="CDD" id="cd00130">
    <property type="entry name" value="PAS"/>
    <property type="match status" value="2"/>
</dbReference>
<dbReference type="FunFam" id="3.30.70.270:FF:000001">
    <property type="entry name" value="Diguanylate cyclase domain protein"/>
    <property type="match status" value="1"/>
</dbReference>
<evidence type="ECO:0000259" key="3">
    <source>
        <dbReference type="PROSITE" id="PS50887"/>
    </source>
</evidence>
<name>A0A3N7HW65_9BURK</name>
<protein>
    <submittedName>
        <fullName evidence="4">EAL domain-containing protein</fullName>
    </submittedName>
</protein>
<feature type="domain" description="PAS" evidence="1">
    <location>
        <begin position="140"/>
        <end position="209"/>
    </location>
</feature>
<dbReference type="OrthoDB" id="9813903at2"/>
<proteinExistence type="predicted"/>
<evidence type="ECO:0000259" key="2">
    <source>
        <dbReference type="PROSITE" id="PS50883"/>
    </source>
</evidence>
<dbReference type="InterPro" id="IPR052155">
    <property type="entry name" value="Biofilm_reg_signaling"/>
</dbReference>
<dbReference type="InterPro" id="IPR000160">
    <property type="entry name" value="GGDEF_dom"/>
</dbReference>
<accession>A0A3N7HW65</accession>
<dbReference type="CDD" id="cd01948">
    <property type="entry name" value="EAL"/>
    <property type="match status" value="1"/>
</dbReference>
<dbReference type="PANTHER" id="PTHR44757">
    <property type="entry name" value="DIGUANYLATE CYCLASE DGCP"/>
    <property type="match status" value="1"/>
</dbReference>
<dbReference type="EMBL" id="QUSW01000001">
    <property type="protein sequence ID" value="RQP26618.1"/>
    <property type="molecule type" value="Genomic_DNA"/>
</dbReference>
<feature type="domain" description="PAS" evidence="1">
    <location>
        <begin position="14"/>
        <end position="85"/>
    </location>
</feature>
<evidence type="ECO:0000313" key="4">
    <source>
        <dbReference type="EMBL" id="RQP26618.1"/>
    </source>
</evidence>
<dbReference type="SUPFAM" id="SSF55073">
    <property type="entry name" value="Nucleotide cyclase"/>
    <property type="match status" value="1"/>
</dbReference>
<dbReference type="NCBIfam" id="TIGR00254">
    <property type="entry name" value="GGDEF"/>
    <property type="match status" value="1"/>
</dbReference>
<dbReference type="Gene3D" id="3.20.20.450">
    <property type="entry name" value="EAL domain"/>
    <property type="match status" value="1"/>
</dbReference>
<feature type="domain" description="GGDEF" evidence="3">
    <location>
        <begin position="290"/>
        <end position="423"/>
    </location>
</feature>